<protein>
    <recommendedName>
        <fullName evidence="2">TetR family transcriptional regulator</fullName>
    </recommendedName>
</protein>
<dbReference type="AlphaFoldDB" id="A0AAT9HM57"/>
<dbReference type="InterPro" id="IPR036271">
    <property type="entry name" value="Tet_transcr_reg_TetR-rel_C_sf"/>
</dbReference>
<name>A0AAT9HM57_9ACTN</name>
<organism evidence="1">
    <name type="scientific">Streptomyces haneummycinicus</name>
    <dbReference type="NCBI Taxonomy" id="3074435"/>
    <lineage>
        <taxon>Bacteria</taxon>
        <taxon>Bacillati</taxon>
        <taxon>Actinomycetota</taxon>
        <taxon>Actinomycetes</taxon>
        <taxon>Kitasatosporales</taxon>
        <taxon>Streptomycetaceae</taxon>
        <taxon>Streptomyces</taxon>
    </lineage>
</organism>
<gene>
    <name evidence="1" type="ORF">SHKM778_49840</name>
</gene>
<dbReference type="SUPFAM" id="SSF48498">
    <property type="entry name" value="Tetracyclin repressor-like, C-terminal domain"/>
    <property type="match status" value="1"/>
</dbReference>
<reference evidence="1" key="2">
    <citation type="submission" date="2024-07" db="EMBL/GenBank/DDBJ databases">
        <title>Streptomyces haneummycinica sp. nov., a new antibiotic-producing actinobacterium isolated from marine sediment.</title>
        <authorList>
            <person name="Uemura M."/>
            <person name="Hamada M."/>
            <person name="Hirano S."/>
            <person name="Kobayashi K."/>
            <person name="Ohshiro T."/>
            <person name="Kobayashi T."/>
            <person name="Terahara T."/>
        </authorList>
    </citation>
    <scope>NUCLEOTIDE SEQUENCE</scope>
    <source>
        <strain evidence="1">KM77-8</strain>
    </source>
</reference>
<proteinExistence type="predicted"/>
<dbReference type="EMBL" id="AP035768">
    <property type="protein sequence ID" value="BFO18596.1"/>
    <property type="molecule type" value="Genomic_DNA"/>
</dbReference>
<evidence type="ECO:0000313" key="1">
    <source>
        <dbReference type="EMBL" id="BFO18596.1"/>
    </source>
</evidence>
<evidence type="ECO:0008006" key="2">
    <source>
        <dbReference type="Google" id="ProtNLM"/>
    </source>
</evidence>
<sequence>MHLAVLAHRQWLLDTVTGLLAEIREQPAERAARHFVMMRDGAMAAGCLFDSALVCETFLHGVEGLLKTHAAHP</sequence>
<dbReference type="Gene3D" id="1.10.357.10">
    <property type="entry name" value="Tetracycline Repressor, domain 2"/>
    <property type="match status" value="1"/>
</dbReference>
<reference evidence="1" key="1">
    <citation type="submission" date="2024-06" db="EMBL/GenBank/DDBJ databases">
        <authorList>
            <consortium name="consrtm"/>
            <person name="Uemura M."/>
            <person name="Terahara T."/>
        </authorList>
    </citation>
    <scope>NUCLEOTIDE SEQUENCE</scope>
    <source>
        <strain evidence="1">KM77-8</strain>
    </source>
</reference>
<accession>A0AAT9HM57</accession>